<gene>
    <name evidence="8" type="ORF">THII_2981</name>
</gene>
<dbReference type="EMBL" id="AP014633">
    <property type="protein sequence ID" value="BAP57278.1"/>
    <property type="molecule type" value="Genomic_DNA"/>
</dbReference>
<feature type="domain" description="Sigma-54 factor interaction" evidence="6">
    <location>
        <begin position="151"/>
        <end position="380"/>
    </location>
</feature>
<keyword evidence="1" id="KW-0547">Nucleotide-binding</keyword>
<dbReference type="AlphaFoldDB" id="A0A090AGD5"/>
<dbReference type="GO" id="GO:0006355">
    <property type="term" value="P:regulation of DNA-templated transcription"/>
    <property type="evidence" value="ECO:0007669"/>
    <property type="project" value="InterPro"/>
</dbReference>
<dbReference type="Pfam" id="PF00158">
    <property type="entry name" value="Sigma54_activat"/>
    <property type="match status" value="1"/>
</dbReference>
<organism evidence="8 9">
    <name type="scientific">Thioploca ingrica</name>
    <dbReference type="NCBI Taxonomy" id="40754"/>
    <lineage>
        <taxon>Bacteria</taxon>
        <taxon>Pseudomonadati</taxon>
        <taxon>Pseudomonadota</taxon>
        <taxon>Gammaproteobacteria</taxon>
        <taxon>Thiotrichales</taxon>
        <taxon>Thiotrichaceae</taxon>
        <taxon>Thioploca</taxon>
    </lineage>
</organism>
<sequence length="476" mass="53376">MLKKPTNLHKLPSEEGVASLRILLVDDDTFILTMISAWLEEAGYEVKTSETGTHAVYELPHFKPHLVITDLRMEDMDGITLLKEIQKYNPVLPVIMLSGKAQISDAIRAAHQGIFEFFTKPIEPAKLFDCIQSAINQVGNYREEIEFAPEIIHRSSVMANLLKQAQRVAKTHSSVFIGGATGTGKELLARAIHRASPRCDKIFLAINCGALSEQLLESELFGHEKGAFTGAVRKNLGLFQAAHSGTLFLDEVGDMPLTLQVKLLRVLQEGKVKPVGSVDHVKVDVRIISATHQDLALAVKRGEFREDLFYRLNVIPLYMPALAERREDIPLLVNHFLALQTQREDLASVRFSPEALEYMMSVSWPGNVRQLQNVVEQCTVLSVSPVIPLSLVKQALQESETRLRTLEEARNEFDYHYLHWVLRLAEGDVNHAARIAGCEVGEFERLLASYEINPIDFRNPQQEENTAPEGSGIHLH</sequence>
<dbReference type="PROSITE" id="PS00688">
    <property type="entry name" value="SIGMA54_INTERACT_3"/>
    <property type="match status" value="1"/>
</dbReference>
<evidence type="ECO:0000256" key="1">
    <source>
        <dbReference type="ARBA" id="ARBA00022741"/>
    </source>
</evidence>
<dbReference type="SUPFAM" id="SSF52540">
    <property type="entry name" value="P-loop containing nucleoside triphosphate hydrolases"/>
    <property type="match status" value="1"/>
</dbReference>
<dbReference type="Gene3D" id="1.10.8.60">
    <property type="match status" value="1"/>
</dbReference>
<feature type="domain" description="Response regulatory" evidence="7">
    <location>
        <begin position="21"/>
        <end position="135"/>
    </location>
</feature>
<keyword evidence="9" id="KW-1185">Reference proteome</keyword>
<dbReference type="Pfam" id="PF00072">
    <property type="entry name" value="Response_reg"/>
    <property type="match status" value="1"/>
</dbReference>
<dbReference type="HOGENOM" id="CLU_000445_0_6_6"/>
<dbReference type="Gene3D" id="3.40.50.2300">
    <property type="match status" value="1"/>
</dbReference>
<dbReference type="SMART" id="SM00382">
    <property type="entry name" value="AAA"/>
    <property type="match status" value="1"/>
</dbReference>
<dbReference type="InterPro" id="IPR027417">
    <property type="entry name" value="P-loop_NTPase"/>
</dbReference>
<reference evidence="8 9" key="1">
    <citation type="journal article" date="2014" name="ISME J.">
        <title>Ecophysiology of Thioploca ingrica as revealed by the complete genome sequence supplemented with proteomic evidence.</title>
        <authorList>
            <person name="Kojima H."/>
            <person name="Ogura Y."/>
            <person name="Yamamoto N."/>
            <person name="Togashi T."/>
            <person name="Mori H."/>
            <person name="Watanabe T."/>
            <person name="Nemoto F."/>
            <person name="Kurokawa K."/>
            <person name="Hayashi T."/>
            <person name="Fukui M."/>
        </authorList>
    </citation>
    <scope>NUCLEOTIDE SEQUENCE [LARGE SCALE GENOMIC DNA]</scope>
</reference>
<evidence type="ECO:0000259" key="7">
    <source>
        <dbReference type="PROSITE" id="PS50110"/>
    </source>
</evidence>
<feature type="modified residue" description="4-aspartylphosphate" evidence="5">
    <location>
        <position position="70"/>
    </location>
</feature>
<dbReference type="STRING" id="40754.THII_2981"/>
<keyword evidence="8" id="KW-0238">DNA-binding</keyword>
<evidence type="ECO:0000256" key="3">
    <source>
        <dbReference type="ARBA" id="ARBA00023015"/>
    </source>
</evidence>
<dbReference type="InterPro" id="IPR002078">
    <property type="entry name" value="Sigma_54_int"/>
</dbReference>
<dbReference type="Pfam" id="PF25601">
    <property type="entry name" value="AAA_lid_14"/>
    <property type="match status" value="1"/>
</dbReference>
<dbReference type="InterPro" id="IPR011006">
    <property type="entry name" value="CheY-like_superfamily"/>
</dbReference>
<dbReference type="SMART" id="SM00448">
    <property type="entry name" value="REC"/>
    <property type="match status" value="1"/>
</dbReference>
<dbReference type="PANTHER" id="PTHR32071:SF116">
    <property type="entry name" value="TRANSCRIPTIONAL REGULATORY PROTEIN GLRR"/>
    <property type="match status" value="1"/>
</dbReference>
<dbReference type="GO" id="GO:0000160">
    <property type="term" value="P:phosphorelay signal transduction system"/>
    <property type="evidence" value="ECO:0007669"/>
    <property type="project" value="InterPro"/>
</dbReference>
<dbReference type="InterPro" id="IPR025944">
    <property type="entry name" value="Sigma_54_int_dom_CS"/>
</dbReference>
<proteinExistence type="predicted"/>
<evidence type="ECO:0000256" key="4">
    <source>
        <dbReference type="ARBA" id="ARBA00023163"/>
    </source>
</evidence>
<keyword evidence="3" id="KW-0805">Transcription regulation</keyword>
<dbReference type="PROSITE" id="PS50045">
    <property type="entry name" value="SIGMA54_INTERACT_4"/>
    <property type="match status" value="1"/>
</dbReference>
<keyword evidence="4" id="KW-0804">Transcription</keyword>
<evidence type="ECO:0000313" key="9">
    <source>
        <dbReference type="Proteomes" id="UP000031623"/>
    </source>
</evidence>
<evidence type="ECO:0000256" key="5">
    <source>
        <dbReference type="PROSITE-ProRule" id="PRU00169"/>
    </source>
</evidence>
<dbReference type="GO" id="GO:0005524">
    <property type="term" value="F:ATP binding"/>
    <property type="evidence" value="ECO:0007669"/>
    <property type="project" value="UniProtKB-KW"/>
</dbReference>
<accession>A0A090AGD5</accession>
<dbReference type="KEGG" id="tig:THII_2981"/>
<keyword evidence="5" id="KW-0597">Phosphoprotein</keyword>
<dbReference type="InterPro" id="IPR003593">
    <property type="entry name" value="AAA+_ATPase"/>
</dbReference>
<evidence type="ECO:0000313" key="8">
    <source>
        <dbReference type="EMBL" id="BAP57278.1"/>
    </source>
</evidence>
<dbReference type="Gene3D" id="3.40.50.300">
    <property type="entry name" value="P-loop containing nucleotide triphosphate hydrolases"/>
    <property type="match status" value="1"/>
</dbReference>
<protein>
    <submittedName>
        <fullName evidence="8">Response regulator with CheY-like receiver, AAA-type ATPase, and DNA-binding domains</fullName>
    </submittedName>
</protein>
<dbReference type="FunFam" id="3.40.50.300:FF:000006">
    <property type="entry name" value="DNA-binding transcriptional regulator NtrC"/>
    <property type="match status" value="1"/>
</dbReference>
<dbReference type="Proteomes" id="UP000031623">
    <property type="component" value="Chromosome"/>
</dbReference>
<name>A0A090AGD5_9GAMM</name>
<dbReference type="PANTHER" id="PTHR32071">
    <property type="entry name" value="TRANSCRIPTIONAL REGULATORY PROTEIN"/>
    <property type="match status" value="1"/>
</dbReference>
<dbReference type="SUPFAM" id="SSF52172">
    <property type="entry name" value="CheY-like"/>
    <property type="match status" value="1"/>
</dbReference>
<dbReference type="GO" id="GO:0003677">
    <property type="term" value="F:DNA binding"/>
    <property type="evidence" value="ECO:0007669"/>
    <property type="project" value="UniProtKB-KW"/>
</dbReference>
<dbReference type="InterPro" id="IPR001789">
    <property type="entry name" value="Sig_transdc_resp-reg_receiver"/>
</dbReference>
<keyword evidence="2" id="KW-0067">ATP-binding</keyword>
<dbReference type="InterPro" id="IPR058031">
    <property type="entry name" value="AAA_lid_NorR"/>
</dbReference>
<evidence type="ECO:0000259" key="6">
    <source>
        <dbReference type="PROSITE" id="PS50045"/>
    </source>
</evidence>
<dbReference type="CDD" id="cd00009">
    <property type="entry name" value="AAA"/>
    <property type="match status" value="1"/>
</dbReference>
<dbReference type="OrthoDB" id="5297379at2"/>
<dbReference type="PROSITE" id="PS50110">
    <property type="entry name" value="RESPONSE_REGULATORY"/>
    <property type="match status" value="1"/>
</dbReference>
<evidence type="ECO:0000256" key="2">
    <source>
        <dbReference type="ARBA" id="ARBA00022840"/>
    </source>
</evidence>